<evidence type="ECO:0000313" key="2">
    <source>
        <dbReference type="Proteomes" id="UP000265520"/>
    </source>
</evidence>
<organism evidence="1 2">
    <name type="scientific">Trifolium medium</name>
    <dbReference type="NCBI Taxonomy" id="97028"/>
    <lineage>
        <taxon>Eukaryota</taxon>
        <taxon>Viridiplantae</taxon>
        <taxon>Streptophyta</taxon>
        <taxon>Embryophyta</taxon>
        <taxon>Tracheophyta</taxon>
        <taxon>Spermatophyta</taxon>
        <taxon>Magnoliopsida</taxon>
        <taxon>eudicotyledons</taxon>
        <taxon>Gunneridae</taxon>
        <taxon>Pentapetalae</taxon>
        <taxon>rosids</taxon>
        <taxon>fabids</taxon>
        <taxon>Fabales</taxon>
        <taxon>Fabaceae</taxon>
        <taxon>Papilionoideae</taxon>
        <taxon>50 kb inversion clade</taxon>
        <taxon>NPAAA clade</taxon>
        <taxon>Hologalegina</taxon>
        <taxon>IRL clade</taxon>
        <taxon>Trifolieae</taxon>
        <taxon>Trifolium</taxon>
    </lineage>
</organism>
<dbReference type="AlphaFoldDB" id="A0A392PPY5"/>
<dbReference type="Proteomes" id="UP000265520">
    <property type="component" value="Unassembled WGS sequence"/>
</dbReference>
<sequence length="55" mass="5919">MHTNRNTAVQLLTERNANTVVAIGKAAEKLSETRGVAEIKNRARRTEEEVGAAAA</sequence>
<dbReference type="EMBL" id="LXQA010090078">
    <property type="protein sequence ID" value="MCI13894.1"/>
    <property type="molecule type" value="Genomic_DNA"/>
</dbReference>
<name>A0A392PPY5_9FABA</name>
<accession>A0A392PPY5</accession>
<evidence type="ECO:0000313" key="1">
    <source>
        <dbReference type="EMBL" id="MCI13894.1"/>
    </source>
</evidence>
<keyword evidence="2" id="KW-1185">Reference proteome</keyword>
<protein>
    <submittedName>
        <fullName evidence="1">Uncharacterized protein</fullName>
    </submittedName>
</protein>
<proteinExistence type="predicted"/>
<reference evidence="1 2" key="1">
    <citation type="journal article" date="2018" name="Front. Plant Sci.">
        <title>Red Clover (Trifolium pratense) and Zigzag Clover (T. medium) - A Picture of Genomic Similarities and Differences.</title>
        <authorList>
            <person name="Dluhosova J."/>
            <person name="Istvanek J."/>
            <person name="Nedelnik J."/>
            <person name="Repkova J."/>
        </authorList>
    </citation>
    <scope>NUCLEOTIDE SEQUENCE [LARGE SCALE GENOMIC DNA]</scope>
    <source>
        <strain evidence="2">cv. 10/8</strain>
        <tissue evidence="1">Leaf</tissue>
    </source>
</reference>
<comment type="caution">
    <text evidence="1">The sequence shown here is derived from an EMBL/GenBank/DDBJ whole genome shotgun (WGS) entry which is preliminary data.</text>
</comment>